<dbReference type="EC" id="7.1.1.-" evidence="2"/>
<dbReference type="HAMAP" id="MF_01358">
    <property type="entry name" value="NDH1_NuoD"/>
    <property type="match status" value="1"/>
</dbReference>
<dbReference type="Proteomes" id="UP000198956">
    <property type="component" value="Unassembled WGS sequence"/>
</dbReference>
<name>A0A1G8A0N1_ANETH</name>
<dbReference type="Gene3D" id="1.10.645.10">
    <property type="entry name" value="Cytochrome-c3 Hydrogenase, chain B"/>
    <property type="match status" value="1"/>
</dbReference>
<dbReference type="NCBIfam" id="NF008974">
    <property type="entry name" value="PRK12322.1"/>
    <property type="match status" value="1"/>
</dbReference>
<evidence type="ECO:0000259" key="4">
    <source>
        <dbReference type="Pfam" id="PF00346"/>
    </source>
</evidence>
<gene>
    <name evidence="2" type="primary">nuoD</name>
    <name evidence="5" type="ORF">SAMN04489735_101358</name>
</gene>
<dbReference type="GO" id="GO:0005886">
    <property type="term" value="C:plasma membrane"/>
    <property type="evidence" value="ECO:0007669"/>
    <property type="project" value="UniProtKB-SubCell"/>
</dbReference>
<keyword evidence="3" id="KW-1133">Transmembrane helix</keyword>
<feature type="transmembrane region" description="Helical" evidence="3">
    <location>
        <begin position="117"/>
        <end position="137"/>
    </location>
</feature>
<dbReference type="GO" id="GO:0051287">
    <property type="term" value="F:NAD binding"/>
    <property type="evidence" value="ECO:0007669"/>
    <property type="project" value="InterPro"/>
</dbReference>
<keyword evidence="2" id="KW-0520">NAD</keyword>
<keyword evidence="2" id="KW-0813">Transport</keyword>
<comment type="subcellular location">
    <subcellularLocation>
        <location evidence="2">Cell membrane</location>
        <topology evidence="2">Peripheral membrane protein</topology>
        <orientation evidence="2">Cytoplasmic side</orientation>
    </subcellularLocation>
</comment>
<keyword evidence="2" id="KW-1003">Cell membrane</keyword>
<dbReference type="Pfam" id="PF00346">
    <property type="entry name" value="Complex1_49kDa"/>
    <property type="match status" value="1"/>
</dbReference>
<dbReference type="SUPFAM" id="SSF56762">
    <property type="entry name" value="HydB/Nqo4-like"/>
    <property type="match status" value="1"/>
</dbReference>
<dbReference type="NCBIfam" id="NF004739">
    <property type="entry name" value="PRK06075.1"/>
    <property type="match status" value="1"/>
</dbReference>
<dbReference type="PANTHER" id="PTHR11993">
    <property type="entry name" value="NADH-UBIQUINONE OXIDOREDUCTASE 49 KDA SUBUNIT"/>
    <property type="match status" value="1"/>
</dbReference>
<evidence type="ECO:0000256" key="3">
    <source>
        <dbReference type="SAM" id="Phobius"/>
    </source>
</evidence>
<evidence type="ECO:0000313" key="6">
    <source>
        <dbReference type="Proteomes" id="UP000198956"/>
    </source>
</evidence>
<dbReference type="PANTHER" id="PTHR11993:SF10">
    <property type="entry name" value="NADH DEHYDROGENASE [UBIQUINONE] IRON-SULFUR PROTEIN 2, MITOCHONDRIAL"/>
    <property type="match status" value="1"/>
</dbReference>
<protein>
    <recommendedName>
        <fullName evidence="2">NADH-quinone oxidoreductase subunit D</fullName>
        <ecNumber evidence="2">7.1.1.-</ecNumber>
    </recommendedName>
    <alternativeName>
        <fullName evidence="2">NADH dehydrogenase I subunit D</fullName>
    </alternativeName>
    <alternativeName>
        <fullName evidence="2">NDH-1 subunit D</fullName>
    </alternativeName>
</protein>
<keyword evidence="3" id="KW-0812">Transmembrane</keyword>
<dbReference type="GO" id="GO:0048038">
    <property type="term" value="F:quinone binding"/>
    <property type="evidence" value="ECO:0007669"/>
    <property type="project" value="UniProtKB-KW"/>
</dbReference>
<dbReference type="AlphaFoldDB" id="A0A1G8A0N1"/>
<sequence>MGTKSGIRTEEMLLNVGPQHPSTHGVFRLIVKIDGETITGATPVIGYLHRGTEKLAENLNYTQIIPYTDRMDYLSAMTNNYMMVHTVETLMGLEIPERAEYLRVIVMELQRIASHMVWFGTYLLDIGALSPFLYAFADRERILALFNELCGARLTYNYMRVGGVKWDAPEGWIDKVKEFVSYMRGQLEGYHQLVSGNEVFLNRLKGIGVITQEEAINYSLSGVLLRSTGVKWDLRKDAPYSIYDRFDFEVPTETAGDCYARYKLRLREMEESLKIVEQAAEQFPADGEIMAKVPRVIRTPQGEAFTRIESPRGEIGCYIASNGKDKPYRIKFRRPSFANLQILPKLLIGKNIADMVAILGSIDIVLGEVDG</sequence>
<dbReference type="EMBL" id="FNDE01000013">
    <property type="protein sequence ID" value="SDH14407.1"/>
    <property type="molecule type" value="Genomic_DNA"/>
</dbReference>
<evidence type="ECO:0000313" key="5">
    <source>
        <dbReference type="EMBL" id="SDH14407.1"/>
    </source>
</evidence>
<feature type="domain" description="NADH-quinone oxidoreductase subunit D" evidence="4">
    <location>
        <begin position="125"/>
        <end position="370"/>
    </location>
</feature>
<evidence type="ECO:0000256" key="1">
    <source>
        <dbReference type="ARBA" id="ARBA00022719"/>
    </source>
</evidence>
<comment type="function">
    <text evidence="2">NDH-1 shuttles electrons from NADH, via FMN and iron-sulfur (Fe-S) centers, to quinones in the respiratory chain. The immediate electron acceptor for the enzyme in this species is believed to be a menaquinone. Couples the redox reaction to proton translocation (for every two electrons transferred, four hydrogen ions are translocated across the cytoplasmic membrane), and thus conserves the redox energy in a proton gradient.</text>
</comment>
<dbReference type="GO" id="GO:0050136">
    <property type="term" value="F:NADH dehydrogenase (quinone) (non-electrogenic) activity"/>
    <property type="evidence" value="ECO:0007669"/>
    <property type="project" value="UniProtKB-UniRule"/>
</dbReference>
<organism evidence="5 6">
    <name type="scientific">Aneurinibacillus thermoaerophilus</name>
    <dbReference type="NCBI Taxonomy" id="143495"/>
    <lineage>
        <taxon>Bacteria</taxon>
        <taxon>Bacillati</taxon>
        <taxon>Bacillota</taxon>
        <taxon>Bacilli</taxon>
        <taxon>Bacillales</taxon>
        <taxon>Paenibacillaceae</taxon>
        <taxon>Aneurinibacillus group</taxon>
        <taxon>Aneurinibacillus</taxon>
    </lineage>
</organism>
<dbReference type="InterPro" id="IPR022885">
    <property type="entry name" value="NDH1_su_D/H"/>
</dbReference>
<dbReference type="InterPro" id="IPR001135">
    <property type="entry name" value="NADH_Q_OxRdtase_suD"/>
</dbReference>
<comment type="catalytic activity">
    <reaction evidence="2">
        <text>a quinone + NADH + 5 H(+)(in) = a quinol + NAD(+) + 4 H(+)(out)</text>
        <dbReference type="Rhea" id="RHEA:57888"/>
        <dbReference type="ChEBI" id="CHEBI:15378"/>
        <dbReference type="ChEBI" id="CHEBI:24646"/>
        <dbReference type="ChEBI" id="CHEBI:57540"/>
        <dbReference type="ChEBI" id="CHEBI:57945"/>
        <dbReference type="ChEBI" id="CHEBI:132124"/>
    </reaction>
</comment>
<keyword evidence="2" id="KW-1278">Translocase</keyword>
<proteinExistence type="inferred from homology"/>
<accession>A0A1G8A0N1</accession>
<comment type="similarity">
    <text evidence="2">Belongs to the complex I 49 kDa subunit family.</text>
</comment>
<keyword evidence="2 3" id="KW-0472">Membrane</keyword>
<dbReference type="InterPro" id="IPR029014">
    <property type="entry name" value="NiFe-Hase_large"/>
</dbReference>
<keyword evidence="1 2" id="KW-0874">Quinone</keyword>
<comment type="subunit">
    <text evidence="2">NDH-1 is composed of 14 different subunits. Subunits NuoB, C, D, E, F, and G constitute the peripheral sector of the complex.</text>
</comment>
<reference evidence="5 6" key="1">
    <citation type="submission" date="2016-10" db="EMBL/GenBank/DDBJ databases">
        <authorList>
            <person name="de Groot N.N."/>
        </authorList>
    </citation>
    <scope>NUCLEOTIDE SEQUENCE [LARGE SCALE GENOMIC DNA]</scope>
    <source>
        <strain evidence="5 6">L 420-91</strain>
    </source>
</reference>
<evidence type="ECO:0000256" key="2">
    <source>
        <dbReference type="HAMAP-Rule" id="MF_01358"/>
    </source>
</evidence>